<comment type="caution">
    <text evidence="3">The sequence shown here is derived from an EMBL/GenBank/DDBJ whole genome shotgun (WGS) entry which is preliminary data.</text>
</comment>
<dbReference type="Pfam" id="PF13193">
    <property type="entry name" value="AMP-binding_C"/>
    <property type="match status" value="1"/>
</dbReference>
<evidence type="ECO:0000259" key="2">
    <source>
        <dbReference type="Pfam" id="PF13193"/>
    </source>
</evidence>
<evidence type="ECO:0008006" key="5">
    <source>
        <dbReference type="Google" id="ProtNLM"/>
    </source>
</evidence>
<dbReference type="InterPro" id="IPR042099">
    <property type="entry name" value="ANL_N_sf"/>
</dbReference>
<sequence length="387" mass="39509">MLRPLAAALDGGSAIVASPDPQVLATVTALAEQAGVPDGTAAVVSTSGSSGTPKHTLLPVTALRASADATRDRLGGPGRWLLALPGHYVAGLQVLSRSLLDGTVPVAMDDAVPFDGSGFRAAAARLGTAHPDGNRRYASLVPAQLALLLDGTPDRPVDAAERAANLAVLTGLDAVLLGGARADPGLLARARGAGVRVITTYGMSETCGGCVYDGVPLSGVRAEVDDGIVRLGGPVVAGGYLGDPRGTAAAFTEREGTRWFITSDTGTLEDGLLTVTGRADDVINTGGLKVSATVLAQTIEELPGVRDAFVTGLPDPLWGQRVAAWVAGSTTADAVRAHVSARLGGRLAPKLVRCTDALPMLPTGKPDRQRMIEDLNQMAAQWAGQEA</sequence>
<dbReference type="Pfam" id="PF00501">
    <property type="entry name" value="AMP-binding"/>
    <property type="match status" value="1"/>
</dbReference>
<dbReference type="EMBL" id="MRDE01000018">
    <property type="protein sequence ID" value="OMH27005.1"/>
    <property type="molecule type" value="Genomic_DNA"/>
</dbReference>
<dbReference type="GO" id="GO:0016878">
    <property type="term" value="F:acid-thiol ligase activity"/>
    <property type="evidence" value="ECO:0007669"/>
    <property type="project" value="UniProtKB-ARBA"/>
</dbReference>
<reference evidence="3 4" key="1">
    <citation type="submission" date="2016-12" db="EMBL/GenBank/DDBJ databases">
        <title>Draft genome of Tersicoccus phoenicis 1P05MA.</title>
        <authorList>
            <person name="Nakajima Y."/>
            <person name="Yoshizawa S."/>
            <person name="Nakamura K."/>
            <person name="Ogura Y."/>
            <person name="Hayashi T."/>
            <person name="Kogure K."/>
        </authorList>
    </citation>
    <scope>NUCLEOTIDE SEQUENCE [LARGE SCALE GENOMIC DNA]</scope>
    <source>
        <strain evidence="3 4">1p05MA</strain>
    </source>
</reference>
<organism evidence="3 4">
    <name type="scientific">Tersicoccus phoenicis</name>
    <dbReference type="NCBI Taxonomy" id="554083"/>
    <lineage>
        <taxon>Bacteria</taxon>
        <taxon>Bacillati</taxon>
        <taxon>Actinomycetota</taxon>
        <taxon>Actinomycetes</taxon>
        <taxon>Micrococcales</taxon>
        <taxon>Micrococcaceae</taxon>
        <taxon>Tersicoccus</taxon>
    </lineage>
</organism>
<name>A0A1R1LHJ2_9MICC</name>
<proteinExistence type="predicted"/>
<dbReference type="InterPro" id="IPR025110">
    <property type="entry name" value="AMP-bd_C"/>
</dbReference>
<evidence type="ECO:0000313" key="3">
    <source>
        <dbReference type="EMBL" id="OMH27005.1"/>
    </source>
</evidence>
<dbReference type="PANTHER" id="PTHR43767:SF1">
    <property type="entry name" value="NONRIBOSOMAL PEPTIDE SYNTHASE PES1 (EUROFUNG)-RELATED"/>
    <property type="match status" value="1"/>
</dbReference>
<keyword evidence="4" id="KW-1185">Reference proteome</keyword>
<dbReference type="PANTHER" id="PTHR43767">
    <property type="entry name" value="LONG-CHAIN-FATTY-ACID--COA LIGASE"/>
    <property type="match status" value="1"/>
</dbReference>
<dbReference type="InterPro" id="IPR000873">
    <property type="entry name" value="AMP-dep_synth/lig_dom"/>
</dbReference>
<evidence type="ECO:0000259" key="1">
    <source>
        <dbReference type="Pfam" id="PF00501"/>
    </source>
</evidence>
<gene>
    <name evidence="3" type="ORF">BKD30_04390</name>
</gene>
<dbReference type="AlphaFoldDB" id="A0A1R1LHJ2"/>
<protein>
    <recommendedName>
        <fullName evidence="5">AMP-dependent synthetase</fullName>
    </recommendedName>
</protein>
<dbReference type="Gene3D" id="3.40.50.12780">
    <property type="entry name" value="N-terminal domain of ligase-like"/>
    <property type="match status" value="1"/>
</dbReference>
<dbReference type="InterPro" id="IPR045851">
    <property type="entry name" value="AMP-bd_C_sf"/>
</dbReference>
<dbReference type="InterPro" id="IPR050237">
    <property type="entry name" value="ATP-dep_AMP-bd_enzyme"/>
</dbReference>
<feature type="domain" description="AMP-dependent synthetase/ligase" evidence="1">
    <location>
        <begin position="31"/>
        <end position="216"/>
    </location>
</feature>
<accession>A0A1R1LHJ2</accession>
<dbReference type="STRING" id="554083.BKD30_04390"/>
<evidence type="ECO:0000313" key="4">
    <source>
        <dbReference type="Proteomes" id="UP000187085"/>
    </source>
</evidence>
<dbReference type="Gene3D" id="3.30.300.30">
    <property type="match status" value="1"/>
</dbReference>
<dbReference type="SUPFAM" id="SSF56801">
    <property type="entry name" value="Acetyl-CoA synthetase-like"/>
    <property type="match status" value="1"/>
</dbReference>
<feature type="domain" description="AMP-binding enzyme C-terminal" evidence="2">
    <location>
        <begin position="299"/>
        <end position="365"/>
    </location>
</feature>
<dbReference type="Proteomes" id="UP000187085">
    <property type="component" value="Unassembled WGS sequence"/>
</dbReference>